<protein>
    <submittedName>
        <fullName evidence="4">FG-GAP-like repeat-containing protein</fullName>
    </submittedName>
</protein>
<feature type="domain" description="ASPIC/UnbV" evidence="2">
    <location>
        <begin position="423"/>
        <end position="489"/>
    </location>
</feature>
<dbReference type="NCBIfam" id="TIGR04183">
    <property type="entry name" value="Por_Secre_tail"/>
    <property type="match status" value="1"/>
</dbReference>
<dbReference type="PANTHER" id="PTHR16026">
    <property type="entry name" value="CARTILAGE ACIDIC PROTEIN 1"/>
    <property type="match status" value="1"/>
</dbReference>
<reference evidence="4 5" key="1">
    <citation type="submission" date="2023-09" db="EMBL/GenBank/DDBJ databases">
        <authorList>
            <person name="Rey-Velasco X."/>
        </authorList>
    </citation>
    <scope>NUCLEOTIDE SEQUENCE [LARGE SCALE GENOMIC DNA]</scope>
    <source>
        <strain evidence="4 5">W332</strain>
    </source>
</reference>
<dbReference type="Gene3D" id="2.130.10.130">
    <property type="entry name" value="Integrin alpha, N-terminal"/>
    <property type="match status" value="2"/>
</dbReference>
<proteinExistence type="predicted"/>
<evidence type="ECO:0000313" key="5">
    <source>
        <dbReference type="Proteomes" id="UP001259492"/>
    </source>
</evidence>
<dbReference type="Pfam" id="PF13517">
    <property type="entry name" value="FG-GAP_3"/>
    <property type="match status" value="3"/>
</dbReference>
<dbReference type="EMBL" id="JAVRIA010000001">
    <property type="protein sequence ID" value="MDT0557542.1"/>
    <property type="molecule type" value="Genomic_DNA"/>
</dbReference>
<dbReference type="Proteomes" id="UP001259492">
    <property type="component" value="Unassembled WGS sequence"/>
</dbReference>
<comment type="caution">
    <text evidence="4">The sequence shown here is derived from an EMBL/GenBank/DDBJ whole genome shotgun (WGS) entry which is preliminary data.</text>
</comment>
<evidence type="ECO:0000259" key="3">
    <source>
        <dbReference type="Pfam" id="PF18962"/>
    </source>
</evidence>
<gene>
    <name evidence="4" type="ORF">RM697_02705</name>
</gene>
<dbReference type="RefSeq" id="WP_311426305.1">
    <property type="nucleotide sequence ID" value="NZ_JAVRIA010000001.1"/>
</dbReference>
<dbReference type="InterPro" id="IPR027039">
    <property type="entry name" value="Crtac1"/>
</dbReference>
<dbReference type="SUPFAM" id="SSF69318">
    <property type="entry name" value="Integrin alpha N-terminal domain"/>
    <property type="match status" value="1"/>
</dbReference>
<sequence>MNLRSILFFICFFLLSFNVIIAQMTFDEVSSQLGITNSSGNLQLGAGVSFVDFDDDGWDDLTVASGNNIPLRFYKNNNGTFVEIFPLSIPILGQTKSTTWVDIDNDGDKDLYVTTDNEGNKLFENDGNLGLTDITSTSGLPTGNLYTYGASWGEIDNDGYLDVFISNRRVFETSVTNYLYKNNGDGTFTDYTEIAGIELDIELTFCSGFIDYDNDGWQDIYIANDKSFPNKMYHNNGDGTYSDASLSTGTGIVIDAMSVSVEDFNADGYLDIYVTNTHSPISEPGGNVFFRNNGDGTFTNIATISGTIFNSFCWGASFIDADNDMDLDLYVSSSRDGSDPTLASYNLYVNQGFDSFTIATSTGMEGDSNMSYSNAIGDIDNDGRGDIVVFNMNNSPSLYHNSTSNSNNYLGVKLTGTQSNSDGVGSLIEISINGNKQYRYTMCGEGYLAQNSEKELFGLGSNDIVDYVKVKWLSGIEDVIYDVAANQTLQIIEGSTLSIEEYQNDNFDIYPIPVSNDLNVISRNPINNYTIYNLQGEKVLVSNYSISTTNTVIDVSSVSSGLYFLKLKYNDDKTITRKFVKK</sequence>
<dbReference type="InterPro" id="IPR028994">
    <property type="entry name" value="Integrin_alpha_N"/>
</dbReference>
<dbReference type="Pfam" id="PF18962">
    <property type="entry name" value="Por_Secre_tail"/>
    <property type="match status" value="1"/>
</dbReference>
<organism evidence="4 5">
    <name type="scientific">Microcosmobacter mediterraneus</name>
    <dbReference type="NCBI Taxonomy" id="3075607"/>
    <lineage>
        <taxon>Bacteria</taxon>
        <taxon>Pseudomonadati</taxon>
        <taxon>Bacteroidota</taxon>
        <taxon>Flavobacteriia</taxon>
        <taxon>Flavobacteriales</taxon>
        <taxon>Flavobacteriaceae</taxon>
        <taxon>Microcosmobacter</taxon>
    </lineage>
</organism>
<dbReference type="InterPro" id="IPR026444">
    <property type="entry name" value="Secre_tail"/>
</dbReference>
<dbReference type="InterPro" id="IPR011519">
    <property type="entry name" value="UnbV_ASPIC"/>
</dbReference>
<dbReference type="Pfam" id="PF07593">
    <property type="entry name" value="UnbV_ASPIC"/>
    <property type="match status" value="1"/>
</dbReference>
<evidence type="ECO:0000256" key="1">
    <source>
        <dbReference type="ARBA" id="ARBA00022729"/>
    </source>
</evidence>
<dbReference type="PANTHER" id="PTHR16026:SF0">
    <property type="entry name" value="CARTILAGE ACIDIC PROTEIN 1"/>
    <property type="match status" value="1"/>
</dbReference>
<dbReference type="InterPro" id="IPR013517">
    <property type="entry name" value="FG-GAP"/>
</dbReference>
<accession>A0ABU2YH99</accession>
<keyword evidence="5" id="KW-1185">Reference proteome</keyword>
<evidence type="ECO:0000313" key="4">
    <source>
        <dbReference type="EMBL" id="MDT0557542.1"/>
    </source>
</evidence>
<keyword evidence="1" id="KW-0732">Signal</keyword>
<feature type="domain" description="Secretion system C-terminal sorting" evidence="3">
    <location>
        <begin position="509"/>
        <end position="580"/>
    </location>
</feature>
<evidence type="ECO:0000259" key="2">
    <source>
        <dbReference type="Pfam" id="PF07593"/>
    </source>
</evidence>
<name>A0ABU2YH99_9FLAO</name>